<proteinExistence type="inferred from homology"/>
<dbReference type="PANTHER" id="PTHR30069">
    <property type="entry name" value="TONB-DEPENDENT OUTER MEMBRANE RECEPTOR"/>
    <property type="match status" value="1"/>
</dbReference>
<dbReference type="PROSITE" id="PS52016">
    <property type="entry name" value="TONB_DEPENDENT_REC_3"/>
    <property type="match status" value="1"/>
</dbReference>
<comment type="similarity">
    <text evidence="10 11">Belongs to the TonB-dependent receptor family.</text>
</comment>
<evidence type="ECO:0000259" key="13">
    <source>
        <dbReference type="Pfam" id="PF07715"/>
    </source>
</evidence>
<reference evidence="14 15" key="1">
    <citation type="submission" date="2019-08" db="EMBL/GenBank/DDBJ databases">
        <title>In-depth cultivation of the pig gut microbiome towards novel bacterial diversity and tailored functional studies.</title>
        <authorList>
            <person name="Wylensek D."/>
            <person name="Hitch T.C.A."/>
            <person name="Clavel T."/>
        </authorList>
    </citation>
    <scope>NUCLEOTIDE SEQUENCE [LARGE SCALE GENOMIC DNA]</scope>
    <source>
        <strain evidence="14 15">LKV-178-WT-2A</strain>
    </source>
</reference>
<dbReference type="SUPFAM" id="SSF56935">
    <property type="entry name" value="Porins"/>
    <property type="match status" value="1"/>
</dbReference>
<evidence type="ECO:0000256" key="5">
    <source>
        <dbReference type="ARBA" id="ARBA00022729"/>
    </source>
</evidence>
<dbReference type="InterPro" id="IPR037066">
    <property type="entry name" value="Plug_dom_sf"/>
</dbReference>
<dbReference type="GO" id="GO:0015344">
    <property type="term" value="F:siderophore uptake transmembrane transporter activity"/>
    <property type="evidence" value="ECO:0007669"/>
    <property type="project" value="TreeGrafter"/>
</dbReference>
<dbReference type="AlphaFoldDB" id="A0A7K0KEA5"/>
<dbReference type="Pfam" id="PF07715">
    <property type="entry name" value="Plug"/>
    <property type="match status" value="1"/>
</dbReference>
<keyword evidence="15" id="KW-1185">Reference proteome</keyword>
<keyword evidence="5" id="KW-0732">Signal</keyword>
<dbReference type="InterPro" id="IPR000531">
    <property type="entry name" value="Beta-barrel_TonB"/>
</dbReference>
<comment type="caution">
    <text evidence="14">The sequence shown here is derived from an EMBL/GenBank/DDBJ whole genome shotgun (WGS) entry which is preliminary data.</text>
</comment>
<dbReference type="Proteomes" id="UP000438914">
    <property type="component" value="Unassembled WGS sequence"/>
</dbReference>
<dbReference type="InterPro" id="IPR012910">
    <property type="entry name" value="Plug_dom"/>
</dbReference>
<evidence type="ECO:0000256" key="8">
    <source>
        <dbReference type="ARBA" id="ARBA00023170"/>
    </source>
</evidence>
<evidence type="ECO:0000259" key="12">
    <source>
        <dbReference type="Pfam" id="PF00593"/>
    </source>
</evidence>
<keyword evidence="4 10" id="KW-0812">Transmembrane</keyword>
<dbReference type="InterPro" id="IPR036942">
    <property type="entry name" value="Beta-barrel_TonB_sf"/>
</dbReference>
<evidence type="ECO:0000313" key="14">
    <source>
        <dbReference type="EMBL" id="MST84262.1"/>
    </source>
</evidence>
<evidence type="ECO:0000256" key="3">
    <source>
        <dbReference type="ARBA" id="ARBA00022452"/>
    </source>
</evidence>
<dbReference type="Gene3D" id="2.170.130.10">
    <property type="entry name" value="TonB-dependent receptor, plug domain"/>
    <property type="match status" value="1"/>
</dbReference>
<evidence type="ECO:0000313" key="15">
    <source>
        <dbReference type="Proteomes" id="UP000438914"/>
    </source>
</evidence>
<dbReference type="PANTHER" id="PTHR30069:SF29">
    <property type="entry name" value="HEMOGLOBIN AND HEMOGLOBIN-HAPTOGLOBIN-BINDING PROTEIN 1-RELATED"/>
    <property type="match status" value="1"/>
</dbReference>
<feature type="domain" description="TonB-dependent receptor plug" evidence="13">
    <location>
        <begin position="41"/>
        <end position="137"/>
    </location>
</feature>
<evidence type="ECO:0000256" key="9">
    <source>
        <dbReference type="ARBA" id="ARBA00023237"/>
    </source>
</evidence>
<accession>A0A7K0KEA5</accession>
<evidence type="ECO:0000256" key="2">
    <source>
        <dbReference type="ARBA" id="ARBA00022448"/>
    </source>
</evidence>
<evidence type="ECO:0000256" key="4">
    <source>
        <dbReference type="ARBA" id="ARBA00022692"/>
    </source>
</evidence>
<dbReference type="InterPro" id="IPR039426">
    <property type="entry name" value="TonB-dep_rcpt-like"/>
</dbReference>
<gene>
    <name evidence="14" type="ORF">FYJ73_06210</name>
</gene>
<keyword evidence="8 14" id="KW-0675">Receptor</keyword>
<protein>
    <submittedName>
        <fullName evidence="14">TonB-dependent receptor</fullName>
    </submittedName>
</protein>
<dbReference type="EMBL" id="VUNG01000011">
    <property type="protein sequence ID" value="MST84262.1"/>
    <property type="molecule type" value="Genomic_DNA"/>
</dbReference>
<dbReference type="Gene3D" id="2.40.170.20">
    <property type="entry name" value="TonB-dependent receptor, beta-barrel domain"/>
    <property type="match status" value="1"/>
</dbReference>
<dbReference type="Pfam" id="PF00593">
    <property type="entry name" value="TonB_dep_Rec_b-barrel"/>
    <property type="match status" value="1"/>
</dbReference>
<keyword evidence="2 10" id="KW-0813">Transport</keyword>
<evidence type="ECO:0000256" key="10">
    <source>
        <dbReference type="PROSITE-ProRule" id="PRU01360"/>
    </source>
</evidence>
<evidence type="ECO:0000256" key="6">
    <source>
        <dbReference type="ARBA" id="ARBA00023077"/>
    </source>
</evidence>
<feature type="domain" description="TonB-dependent receptor-like beta-barrel" evidence="12">
    <location>
        <begin position="163"/>
        <end position="620"/>
    </location>
</feature>
<dbReference type="RefSeq" id="WP_154533847.1">
    <property type="nucleotide sequence ID" value="NZ_VUNG01000011.1"/>
</dbReference>
<evidence type="ECO:0000256" key="7">
    <source>
        <dbReference type="ARBA" id="ARBA00023136"/>
    </source>
</evidence>
<comment type="subcellular location">
    <subcellularLocation>
        <location evidence="1 10">Cell outer membrane</location>
        <topology evidence="1 10">Multi-pass membrane protein</topology>
    </subcellularLocation>
</comment>
<keyword evidence="6 11" id="KW-0798">TonB box</keyword>
<sequence>MLLLSAAVAALPLTAKPLMDTAQVFHLGEVKVFEHQRTFKANQVSDDFIKSADIQRVSEALNWVPGLIVQEAGGRSEAGFTLRGISSADVPIYIDGVPMTAPYDGTVDLYRLPAGMLSKIDVNKSASSLLLGGNTLGPSINLISRQPQKPLELHFDVNTLWHGNLNVGGRWGQWFAQVDIGYANVSNFRLPHSYPTDSPYLDGHKRLNSRTRDVNLNAKVGFVPNATDEYVVGYTLVRAEKHIPPYLGENGKAQFRIYPEWNKDEVYFHSMTRLTPTLTLKSRLWYDTFKNTLDSYDDFTYSTQQGKQGWTSIYNDYALGANANIIWSTANNNDLKFGVNYKYDVHRSHNVGEPVAHLSEGIYSFVMEDEARLNRQLSLTASIGWFGRQGYKVEEYNSKTGISDLPNSHDSNINALAALDYHPSANQHLRFTMSRSSLFARMKDRYSYKLGKAIPNPDLGTQNAINLDIAYEGRWHNLSWQAGAFYNFINDIIQEVTGVDASDPKIYQLQNRGKAQYRGFEFGAGYELSWLTAHANYSMTDQRNMDHKDLKFLYSPKSKFTAFLELRPIWHLRLQGRLIAQSKAFSSSNGSTSTAGFATIDASLARKIWKTDVKVGVLNVADRVYEYTEGYPLRGRTWYASISFDL</sequence>
<keyword evidence="3 10" id="KW-1134">Transmembrane beta strand</keyword>
<keyword evidence="7 10" id="KW-0472">Membrane</keyword>
<keyword evidence="9 10" id="KW-0998">Cell outer membrane</keyword>
<evidence type="ECO:0000256" key="11">
    <source>
        <dbReference type="RuleBase" id="RU003357"/>
    </source>
</evidence>
<organism evidence="14 15">
    <name type="scientific">Hallella mizrahii</name>
    <dbReference type="NCBI Taxonomy" id="2606637"/>
    <lineage>
        <taxon>Bacteria</taxon>
        <taxon>Pseudomonadati</taxon>
        <taxon>Bacteroidota</taxon>
        <taxon>Bacteroidia</taxon>
        <taxon>Bacteroidales</taxon>
        <taxon>Prevotellaceae</taxon>
        <taxon>Hallella</taxon>
    </lineage>
</organism>
<dbReference type="GO" id="GO:0009279">
    <property type="term" value="C:cell outer membrane"/>
    <property type="evidence" value="ECO:0007669"/>
    <property type="project" value="UniProtKB-SubCell"/>
</dbReference>
<name>A0A7K0KEA5_9BACT</name>
<dbReference type="GO" id="GO:0044718">
    <property type="term" value="P:siderophore transmembrane transport"/>
    <property type="evidence" value="ECO:0007669"/>
    <property type="project" value="TreeGrafter"/>
</dbReference>
<evidence type="ECO:0000256" key="1">
    <source>
        <dbReference type="ARBA" id="ARBA00004571"/>
    </source>
</evidence>